<dbReference type="GO" id="GO:0005975">
    <property type="term" value="P:carbohydrate metabolic process"/>
    <property type="evidence" value="ECO:0007669"/>
    <property type="project" value="InterPro"/>
</dbReference>
<dbReference type="CDD" id="cd05467">
    <property type="entry name" value="CBM20"/>
    <property type="match status" value="1"/>
</dbReference>
<dbReference type="InterPro" id="IPR002044">
    <property type="entry name" value="CBM20"/>
</dbReference>
<keyword evidence="6" id="KW-0963">Cytoplasm</keyword>
<evidence type="ECO:0000256" key="11">
    <source>
        <dbReference type="ARBA" id="ARBA00031501"/>
    </source>
</evidence>
<evidence type="ECO:0000256" key="3">
    <source>
        <dbReference type="ARBA" id="ARBA00005684"/>
    </source>
</evidence>
<dbReference type="Pfam" id="PF00686">
    <property type="entry name" value="CBM_20"/>
    <property type="match status" value="2"/>
</dbReference>
<gene>
    <name evidence="13" type="ORF">C7377_0317</name>
</gene>
<evidence type="ECO:0000256" key="8">
    <source>
        <dbReference type="ARBA" id="ARBA00022679"/>
    </source>
</evidence>
<dbReference type="EC" id="2.4.1.25" evidence="4"/>
<keyword evidence="14" id="KW-1185">Reference proteome</keyword>
<dbReference type="Proteomes" id="UP000251835">
    <property type="component" value="Unassembled WGS sequence"/>
</dbReference>
<dbReference type="SUPFAM" id="SSF51445">
    <property type="entry name" value="(Trans)glycosidases"/>
    <property type="match status" value="1"/>
</dbReference>
<accession>A0A7L4UR82</accession>
<dbReference type="Gene3D" id="2.60.40.10">
    <property type="entry name" value="Immunoglobulins"/>
    <property type="match status" value="2"/>
</dbReference>
<keyword evidence="9" id="KW-0119">Carbohydrate metabolism</keyword>
<feature type="domain" description="CBM20" evidence="12">
    <location>
        <begin position="1"/>
        <end position="97"/>
    </location>
</feature>
<dbReference type="PROSITE" id="PS51166">
    <property type="entry name" value="CBM20"/>
    <property type="match status" value="2"/>
</dbReference>
<dbReference type="GO" id="GO:2001070">
    <property type="term" value="F:starch binding"/>
    <property type="evidence" value="ECO:0007669"/>
    <property type="project" value="InterPro"/>
</dbReference>
<dbReference type="AlphaFoldDB" id="A0A7L4UR82"/>
<evidence type="ECO:0000313" key="13">
    <source>
        <dbReference type="EMBL" id="PVX52022.1"/>
    </source>
</evidence>
<feature type="domain" description="CBM20" evidence="12">
    <location>
        <begin position="119"/>
        <end position="233"/>
    </location>
</feature>
<dbReference type="PANTHER" id="PTHR32518:SF3">
    <property type="entry name" value="4-ALPHA-GLUCANOTRANSFERASE"/>
    <property type="match status" value="1"/>
</dbReference>
<comment type="similarity">
    <text evidence="3">Belongs to the disproportionating enzyme family.</text>
</comment>
<protein>
    <recommendedName>
        <fullName evidence="5">4-alpha-glucanotransferase</fullName>
        <ecNumber evidence="4">2.4.1.25</ecNumber>
    </recommendedName>
    <alternativeName>
        <fullName evidence="10">Amylomaltase</fullName>
    </alternativeName>
    <alternativeName>
        <fullName evidence="11">Disproportionating enzyme</fullName>
    </alternativeName>
</protein>
<comment type="subcellular location">
    <subcellularLocation>
        <location evidence="2">Cytoplasm</location>
    </subcellularLocation>
</comment>
<dbReference type="RefSeq" id="WP_116495584.1">
    <property type="nucleotide sequence ID" value="NZ_QENZ01000003.1"/>
</dbReference>
<evidence type="ECO:0000256" key="7">
    <source>
        <dbReference type="ARBA" id="ARBA00022676"/>
    </source>
</evidence>
<proteinExistence type="inferred from homology"/>
<dbReference type="InterPro" id="IPR013783">
    <property type="entry name" value="Ig-like_fold"/>
</dbReference>
<dbReference type="Gene3D" id="3.20.20.80">
    <property type="entry name" value="Glycosidases"/>
    <property type="match status" value="2"/>
</dbReference>
<dbReference type="PANTHER" id="PTHR32518">
    <property type="match status" value="1"/>
</dbReference>
<comment type="caution">
    <text evidence="13">The sequence shown here is derived from an EMBL/GenBank/DDBJ whole genome shotgun (WGS) entry which is preliminary data.</text>
</comment>
<dbReference type="InterPro" id="IPR003385">
    <property type="entry name" value="Glyco_hydro_77"/>
</dbReference>
<organism evidence="13 14">
    <name type="scientific">Balneicella halophila</name>
    <dbReference type="NCBI Taxonomy" id="1537566"/>
    <lineage>
        <taxon>Bacteria</taxon>
        <taxon>Pseudomonadati</taxon>
        <taxon>Bacteroidota</taxon>
        <taxon>Bacteroidia</taxon>
        <taxon>Bacteroidales</taxon>
        <taxon>Balneicellaceae</taxon>
        <taxon>Balneicella</taxon>
    </lineage>
</organism>
<dbReference type="Pfam" id="PF02446">
    <property type="entry name" value="Glyco_hydro_77"/>
    <property type="match status" value="1"/>
</dbReference>
<keyword evidence="7" id="KW-0328">Glycosyltransferase</keyword>
<dbReference type="SMART" id="SM01065">
    <property type="entry name" value="CBM_2"/>
    <property type="match status" value="2"/>
</dbReference>
<sequence>MRVTFNIDFHTRMGQQVFIIGSVPELGNWDESKALGLEFNNGRCEQTIKLRRYKLISYRYFVKDFHSGELVYEKGNIRELALPRKTDSLFVKDYWKQFDGNKAVYNSSLFTKVLHERKNPHLSTKKGDFKLQIYAPQVKTNEKLYVTGNHPQLHNWSEERALELSDNNFPIWSIKLPSNILDTPLEYKYLIKTDDGKIIWEEGDNRTILQKPNTEGCIFTDENLRTPNKLWRGAGVSIPVFSLRTEKSYGVGEFSDLKEMVDWASRVGLNMIQVLPINDTTITHTWLDSYPYKPISVFALHPMYLNIEKLKRMTGIEKQQYQKEKVELNSLEEIDYELVNQRKLTYAHSFFSKQKKRFLASLEFQEFFTKNREWLQPYAAFCYLRDVNQTADFTKWGEYAQFSKKKIAKLTADDSKEYHKVSFYYYLQFHLDKQLKEAVSYANSKNVALKGDIPIGIGGESVDAWQQPQLFNLGTSAGAPPDAFAVKGQNWGFPTYNWEEMEKDNFDWWKRRFQKMSDYFNAYRIDHILGFFRIWEIPEDASWGLLGHFNKALPYSREELASNGFLLDYDRHCKPYIREHLLYEIFQEYTESVKEKFLNVSGFEQFELKSEFNTQKKIEAHFGNEELSLDEKMIKDGLMSLLAEVLFLPDPVNPAMFHPRISLHHSFSYRDLDTGTKEVLNKIYVDFFYHRHNDFWWHQAMAKLPTIVAATNMLVCGEDLGMVPDCVPDVMWQLKILSLEIQRMPKKSEITFGNPMSAPYLSVCTTSTHDMSTIRAWWEEDRTASQEFYNSILQQEGDAPYYAEPWLCEMILNQHLHSPAMLTIFPLQDLLAIDENLRVENPESERINVPSNSKHYWRYRMHLTLKELSKSTDFNAHLKNLIEKANR</sequence>
<dbReference type="InterPro" id="IPR013784">
    <property type="entry name" value="Carb-bd-like_fold"/>
</dbReference>
<evidence type="ECO:0000256" key="1">
    <source>
        <dbReference type="ARBA" id="ARBA00000439"/>
    </source>
</evidence>
<dbReference type="InterPro" id="IPR017853">
    <property type="entry name" value="GH"/>
</dbReference>
<reference evidence="13 14" key="1">
    <citation type="submission" date="2018-05" db="EMBL/GenBank/DDBJ databases">
        <title>Genomic Encyclopedia of Type Strains, Phase IV (KMG-IV): sequencing the most valuable type-strain genomes for metagenomic binning, comparative biology and taxonomic classification.</title>
        <authorList>
            <person name="Goeker M."/>
        </authorList>
    </citation>
    <scope>NUCLEOTIDE SEQUENCE [LARGE SCALE GENOMIC DNA]</scope>
    <source>
        <strain evidence="13 14">DSM 28579</strain>
    </source>
</reference>
<evidence type="ECO:0000256" key="9">
    <source>
        <dbReference type="ARBA" id="ARBA00023277"/>
    </source>
</evidence>
<evidence type="ECO:0000259" key="12">
    <source>
        <dbReference type="PROSITE" id="PS51166"/>
    </source>
</evidence>
<comment type="catalytic activity">
    <reaction evidence="1">
        <text>Transfers a segment of a (1-&gt;4)-alpha-D-glucan to a new position in an acceptor, which may be glucose or a (1-&gt;4)-alpha-D-glucan.</text>
        <dbReference type="EC" id="2.4.1.25"/>
    </reaction>
</comment>
<dbReference type="EMBL" id="QENZ01000003">
    <property type="protein sequence ID" value="PVX52022.1"/>
    <property type="molecule type" value="Genomic_DNA"/>
</dbReference>
<evidence type="ECO:0000256" key="2">
    <source>
        <dbReference type="ARBA" id="ARBA00004496"/>
    </source>
</evidence>
<evidence type="ECO:0000313" key="14">
    <source>
        <dbReference type="Proteomes" id="UP000251835"/>
    </source>
</evidence>
<dbReference type="SUPFAM" id="SSF49452">
    <property type="entry name" value="Starch-binding domain-like"/>
    <property type="match status" value="2"/>
</dbReference>
<name>A0A7L4UR82_BALHA</name>
<evidence type="ECO:0000256" key="4">
    <source>
        <dbReference type="ARBA" id="ARBA00012560"/>
    </source>
</evidence>
<dbReference type="GO" id="GO:0004134">
    <property type="term" value="F:4-alpha-glucanotransferase activity"/>
    <property type="evidence" value="ECO:0007669"/>
    <property type="project" value="UniProtKB-EC"/>
</dbReference>
<keyword evidence="8 13" id="KW-0808">Transferase</keyword>
<evidence type="ECO:0000256" key="10">
    <source>
        <dbReference type="ARBA" id="ARBA00031423"/>
    </source>
</evidence>
<evidence type="ECO:0000256" key="6">
    <source>
        <dbReference type="ARBA" id="ARBA00022490"/>
    </source>
</evidence>
<dbReference type="OrthoDB" id="9811841at2"/>
<dbReference type="GO" id="GO:0005737">
    <property type="term" value="C:cytoplasm"/>
    <property type="evidence" value="ECO:0007669"/>
    <property type="project" value="UniProtKB-SubCell"/>
</dbReference>
<evidence type="ECO:0000256" key="5">
    <source>
        <dbReference type="ARBA" id="ARBA00020295"/>
    </source>
</evidence>